<keyword evidence="1" id="KW-0378">Hydrolase</keyword>
<dbReference type="CDD" id="cd05829">
    <property type="entry name" value="Sortase_F"/>
    <property type="match status" value="1"/>
</dbReference>
<evidence type="ECO:0000256" key="2">
    <source>
        <dbReference type="SAM" id="MobiDB-lite"/>
    </source>
</evidence>
<proteinExistence type="predicted"/>
<dbReference type="InterPro" id="IPR023365">
    <property type="entry name" value="Sortase_dom-sf"/>
</dbReference>
<evidence type="ECO:0000313" key="4">
    <source>
        <dbReference type="Proteomes" id="UP000254425"/>
    </source>
</evidence>
<dbReference type="AlphaFoldDB" id="A0A345XRP7"/>
<evidence type="ECO:0000256" key="1">
    <source>
        <dbReference type="ARBA" id="ARBA00022801"/>
    </source>
</evidence>
<sequence>MPTHDRTAPPPGDTAQPGQDSTAQPGKASGKAPPERADRGRFLTGTVWAVLLLGLWLWGRDLTESGSGGAAFGDVSAAGRQLAGERPLPAAHDPVDGTARPVRIDIGALGVHARVIPRALERNGAVAPPPYAAPGVVGWYGGGPTPGARGAAIVVGHVDTDRSRAVFYPLSSVKRGTKVEVTRADGLVTEFTVESTDVVTRGRFDAAEVYGPREDDRAELRLLTCGGTFDRERRAYTSNVVVSAYLTGTRRA</sequence>
<feature type="region of interest" description="Disordered" evidence="2">
    <location>
        <begin position="1"/>
        <end position="39"/>
    </location>
</feature>
<dbReference type="SUPFAM" id="SSF63817">
    <property type="entry name" value="Sortase"/>
    <property type="match status" value="1"/>
</dbReference>
<organism evidence="3 4">
    <name type="scientific">Streptomyces armeniacus</name>
    <dbReference type="NCBI Taxonomy" id="83291"/>
    <lineage>
        <taxon>Bacteria</taxon>
        <taxon>Bacillati</taxon>
        <taxon>Actinomycetota</taxon>
        <taxon>Actinomycetes</taxon>
        <taxon>Kitasatosporales</taxon>
        <taxon>Streptomycetaceae</taxon>
        <taxon>Streptomyces</taxon>
    </lineage>
</organism>
<dbReference type="Proteomes" id="UP000254425">
    <property type="component" value="Chromosome"/>
</dbReference>
<dbReference type="RefSeq" id="WP_208879679.1">
    <property type="nucleotide sequence ID" value="NZ_CP031320.1"/>
</dbReference>
<evidence type="ECO:0000313" key="3">
    <source>
        <dbReference type="EMBL" id="AXK34313.1"/>
    </source>
</evidence>
<dbReference type="EMBL" id="CP031320">
    <property type="protein sequence ID" value="AXK34313.1"/>
    <property type="molecule type" value="Genomic_DNA"/>
</dbReference>
<dbReference type="Pfam" id="PF04203">
    <property type="entry name" value="Sortase"/>
    <property type="match status" value="1"/>
</dbReference>
<dbReference type="NCBIfam" id="NF033748">
    <property type="entry name" value="class_F_sortase"/>
    <property type="match status" value="1"/>
</dbReference>
<dbReference type="Gene3D" id="2.40.260.10">
    <property type="entry name" value="Sortase"/>
    <property type="match status" value="1"/>
</dbReference>
<name>A0A345XRP7_9ACTN</name>
<reference evidence="3 4" key="1">
    <citation type="submission" date="2018-07" db="EMBL/GenBank/DDBJ databases">
        <title>Draft genome of the type strain Streptomyces armeniacus ATCC 15676.</title>
        <authorList>
            <person name="Labana P."/>
            <person name="Gosse J.T."/>
            <person name="Boddy C.N."/>
        </authorList>
    </citation>
    <scope>NUCLEOTIDE SEQUENCE [LARGE SCALE GENOMIC DNA]</scope>
    <source>
        <strain evidence="3 4">ATCC 15676</strain>
    </source>
</reference>
<gene>
    <name evidence="3" type="ORF">DVA86_18320</name>
</gene>
<dbReference type="GO" id="GO:0016787">
    <property type="term" value="F:hydrolase activity"/>
    <property type="evidence" value="ECO:0007669"/>
    <property type="project" value="UniProtKB-KW"/>
</dbReference>
<dbReference type="KEGG" id="sarm:DVA86_18320"/>
<keyword evidence="4" id="KW-1185">Reference proteome</keyword>
<accession>A0A345XRP7</accession>
<dbReference type="InterPro" id="IPR005754">
    <property type="entry name" value="Sortase"/>
</dbReference>
<protein>
    <submittedName>
        <fullName evidence="3">Class F sortase</fullName>
    </submittedName>
</protein>
<dbReference type="InterPro" id="IPR042001">
    <property type="entry name" value="Sortase_F"/>
</dbReference>